<evidence type="ECO:0000256" key="1">
    <source>
        <dbReference type="SAM" id="MobiDB-lite"/>
    </source>
</evidence>
<evidence type="ECO:0000313" key="2">
    <source>
        <dbReference type="EMBL" id="OLQ02758.1"/>
    </source>
</evidence>
<comment type="caution">
    <text evidence="2">The sequence shown here is derived from an EMBL/GenBank/DDBJ whole genome shotgun (WGS) entry which is preliminary data.</text>
</comment>
<accession>A0A1Q9E5S2</accession>
<organism evidence="2 3">
    <name type="scientific">Symbiodinium microadriaticum</name>
    <name type="common">Dinoflagellate</name>
    <name type="synonym">Zooxanthella microadriatica</name>
    <dbReference type="NCBI Taxonomy" id="2951"/>
    <lineage>
        <taxon>Eukaryota</taxon>
        <taxon>Sar</taxon>
        <taxon>Alveolata</taxon>
        <taxon>Dinophyceae</taxon>
        <taxon>Suessiales</taxon>
        <taxon>Symbiodiniaceae</taxon>
        <taxon>Symbiodinium</taxon>
    </lineage>
</organism>
<evidence type="ECO:0000313" key="3">
    <source>
        <dbReference type="Proteomes" id="UP000186817"/>
    </source>
</evidence>
<dbReference type="OrthoDB" id="409667at2759"/>
<dbReference type="Proteomes" id="UP000186817">
    <property type="component" value="Unassembled WGS sequence"/>
</dbReference>
<sequence length="299" mass="34017">MRGEADESMSSLPVMGSHNPEPSGVTKRTLDDPNSEYNDDKAKRRRESSEDQLVEIKEQVTPVKQNEVLLAQMMTLQDNQDRQQQTLEELGRQQRLLITLCMSLRQEIADMKGTIVEAITSPSGDFIKAVRQATAPVPTKKLPNPVLFPEDQRATEEELRLECRSLPKAMQEVLMMPYRTALGFMRSTKIKLTLNAWKSVRGGIAKACKQLRLADSACKKPLVWSNESNDGPALLRYVWSQSELNKYLPKVLDQRVTSAKPETWRQRIEQLIKNDPNPIPWPWHTDKDTSGDDCFPAET</sequence>
<protein>
    <submittedName>
        <fullName evidence="2">Uncharacterized protein</fullName>
    </submittedName>
</protein>
<keyword evidence="3" id="KW-1185">Reference proteome</keyword>
<proteinExistence type="predicted"/>
<reference evidence="2 3" key="1">
    <citation type="submission" date="2016-02" db="EMBL/GenBank/DDBJ databases">
        <title>Genome analysis of coral dinoflagellate symbionts highlights evolutionary adaptations to a symbiotic lifestyle.</title>
        <authorList>
            <person name="Aranda M."/>
            <person name="Li Y."/>
            <person name="Liew Y.J."/>
            <person name="Baumgarten S."/>
            <person name="Simakov O."/>
            <person name="Wilson M."/>
            <person name="Piel J."/>
            <person name="Ashoor H."/>
            <person name="Bougouffa S."/>
            <person name="Bajic V.B."/>
            <person name="Ryu T."/>
            <person name="Ravasi T."/>
            <person name="Bayer T."/>
            <person name="Micklem G."/>
            <person name="Kim H."/>
            <person name="Bhak J."/>
            <person name="Lajeunesse T.C."/>
            <person name="Voolstra C.R."/>
        </authorList>
    </citation>
    <scope>NUCLEOTIDE SEQUENCE [LARGE SCALE GENOMIC DNA]</scope>
    <source>
        <strain evidence="2 3">CCMP2467</strain>
    </source>
</reference>
<dbReference type="EMBL" id="LSRX01000255">
    <property type="protein sequence ID" value="OLQ02758.1"/>
    <property type="molecule type" value="Genomic_DNA"/>
</dbReference>
<gene>
    <name evidence="2" type="ORF">AK812_SmicGene14366</name>
</gene>
<dbReference type="AlphaFoldDB" id="A0A1Q9E5S2"/>
<name>A0A1Q9E5S2_SYMMI</name>
<feature type="region of interest" description="Disordered" evidence="1">
    <location>
        <begin position="278"/>
        <end position="299"/>
    </location>
</feature>
<feature type="region of interest" description="Disordered" evidence="1">
    <location>
        <begin position="1"/>
        <end position="52"/>
    </location>
</feature>